<keyword evidence="3" id="KW-1185">Reference proteome</keyword>
<evidence type="ECO:0000313" key="3">
    <source>
        <dbReference type="Proteomes" id="UP001153555"/>
    </source>
</evidence>
<dbReference type="AlphaFoldDB" id="A0A9N7MNI5"/>
<comment type="caution">
    <text evidence="2">The sequence shown here is derived from an EMBL/GenBank/DDBJ whole genome shotgun (WGS) entry which is preliminary data.</text>
</comment>
<reference evidence="2" key="1">
    <citation type="submission" date="2019-12" db="EMBL/GenBank/DDBJ databases">
        <authorList>
            <person name="Scholes J."/>
        </authorList>
    </citation>
    <scope>NUCLEOTIDE SEQUENCE</scope>
</reference>
<feature type="region of interest" description="Disordered" evidence="1">
    <location>
        <begin position="87"/>
        <end position="106"/>
    </location>
</feature>
<dbReference type="Proteomes" id="UP001153555">
    <property type="component" value="Unassembled WGS sequence"/>
</dbReference>
<feature type="region of interest" description="Disordered" evidence="1">
    <location>
        <begin position="118"/>
        <end position="141"/>
    </location>
</feature>
<feature type="region of interest" description="Disordered" evidence="1">
    <location>
        <begin position="36"/>
        <end position="77"/>
    </location>
</feature>
<evidence type="ECO:0000313" key="2">
    <source>
        <dbReference type="EMBL" id="CAA0815889.1"/>
    </source>
</evidence>
<sequence length="347" mass="39236">MIDNLEVAPIGHDSGARRSRHLRKLLRIRNHHHLTSLTSSKTPDSSFISSLPRRPFSQSPQSSATSAEKTQKRAEPQLRQLFRNAVSTADDGTKAIDTEAAHPKQKLRKLEKVVRSLSKEKDEYRRKTRPPIPPKTEPIERDGARVSSLSALFVVEKKEKVKSDKLPIEFGLEDPKVHKELSPEMQMLAQCLYVEGYLNSANFLPKDEFDVTCFEMSYGREFLKSAAVRFGEDHQKIAVWLTASDLKKIALFGCPSYGCRSIYAAKHMRQFFEIEEQKVCGKCTLRNSCKHANKGWNKSTQLSLAKVIQVLVMYAMGSVPEKLVVPEDINDSVSRLLKEIVNLSQLG</sequence>
<name>A0A9N7MNI5_STRHE</name>
<feature type="compositionally biased region" description="Basic and acidic residues" evidence="1">
    <location>
        <begin position="91"/>
        <end position="106"/>
    </location>
</feature>
<dbReference type="OrthoDB" id="974159at2759"/>
<dbReference type="EMBL" id="CACSLK010013932">
    <property type="protein sequence ID" value="CAA0815889.1"/>
    <property type="molecule type" value="Genomic_DNA"/>
</dbReference>
<gene>
    <name evidence="2" type="ORF">SHERM_15757</name>
</gene>
<feature type="compositionally biased region" description="Low complexity" evidence="1">
    <location>
        <begin position="49"/>
        <end position="63"/>
    </location>
</feature>
<evidence type="ECO:0000256" key="1">
    <source>
        <dbReference type="SAM" id="MobiDB-lite"/>
    </source>
</evidence>
<organism evidence="2 3">
    <name type="scientific">Striga hermonthica</name>
    <name type="common">Purple witchweed</name>
    <name type="synonym">Buchnera hermonthica</name>
    <dbReference type="NCBI Taxonomy" id="68872"/>
    <lineage>
        <taxon>Eukaryota</taxon>
        <taxon>Viridiplantae</taxon>
        <taxon>Streptophyta</taxon>
        <taxon>Embryophyta</taxon>
        <taxon>Tracheophyta</taxon>
        <taxon>Spermatophyta</taxon>
        <taxon>Magnoliopsida</taxon>
        <taxon>eudicotyledons</taxon>
        <taxon>Gunneridae</taxon>
        <taxon>Pentapetalae</taxon>
        <taxon>asterids</taxon>
        <taxon>lamiids</taxon>
        <taxon>Lamiales</taxon>
        <taxon>Orobanchaceae</taxon>
        <taxon>Buchnereae</taxon>
        <taxon>Striga</taxon>
    </lineage>
</organism>
<accession>A0A9N7MNI5</accession>
<proteinExistence type="predicted"/>
<protein>
    <submittedName>
        <fullName evidence="2">Uncharacterized protein</fullName>
    </submittedName>
</protein>
<feature type="compositionally biased region" description="Polar residues" evidence="1">
    <location>
        <begin position="36"/>
        <end position="48"/>
    </location>
</feature>